<dbReference type="InterPro" id="IPR050834">
    <property type="entry name" value="Glycosyltransf_2"/>
</dbReference>
<evidence type="ECO:0000259" key="1">
    <source>
        <dbReference type="Pfam" id="PF00535"/>
    </source>
</evidence>
<keyword evidence="3" id="KW-1185">Reference proteome</keyword>
<name>A0ABR9H5T4_9BACT</name>
<comment type="caution">
    <text evidence="2">The sequence shown here is derived from an EMBL/GenBank/DDBJ whole genome shotgun (WGS) entry which is preliminary data.</text>
</comment>
<dbReference type="RefSeq" id="WP_192624118.1">
    <property type="nucleotide sequence ID" value="NZ_JADBGG010000021.1"/>
</dbReference>
<feature type="domain" description="Glycosyltransferase 2-like" evidence="1">
    <location>
        <begin position="285"/>
        <end position="423"/>
    </location>
</feature>
<evidence type="ECO:0000313" key="2">
    <source>
        <dbReference type="EMBL" id="MBE1426050.1"/>
    </source>
</evidence>
<dbReference type="InterPro" id="IPR029044">
    <property type="entry name" value="Nucleotide-diphossugar_trans"/>
</dbReference>
<evidence type="ECO:0000313" key="3">
    <source>
        <dbReference type="Proteomes" id="UP000639010"/>
    </source>
</evidence>
<gene>
    <name evidence="2" type="ORF">H4684_002711</name>
</gene>
<dbReference type="Proteomes" id="UP000639010">
    <property type="component" value="Unassembled WGS sequence"/>
</dbReference>
<dbReference type="EMBL" id="JADBGG010000021">
    <property type="protein sequence ID" value="MBE1426050.1"/>
    <property type="molecule type" value="Genomic_DNA"/>
</dbReference>
<protein>
    <submittedName>
        <fullName evidence="2">Glycosyltransferase involved in cell wall biosynthesis</fullName>
    </submittedName>
</protein>
<accession>A0ABR9H5T4</accession>
<dbReference type="SUPFAM" id="SSF53448">
    <property type="entry name" value="Nucleotide-diphospho-sugar transferases"/>
    <property type="match status" value="1"/>
</dbReference>
<proteinExistence type="predicted"/>
<sequence length="609" mass="71301">MKKTKLISAIIFSKDRALQLELCLRTLLNNCIDFNIAKIHVIYTYSNDTNAKHYELLKQEYKKIHFCKETNFHIDLINCIGDAKFILFIVDDNIFINKFSITTTTDILKNNHNAIGFSLRLGKNIKYHYPSNSDQVQPKFTKKEENIYFANWTLNTKYFGYPLEVSSSIYKSDLILPIILSDKTIKNPNSLESQLHFFRNNFLNYPLLFFYGQSVAFCNPLNIVQTEYLNRHSGGLQNSAKYFANCFEKGERLFPNGLNDFIPDSCHQEVKVQTNNEYFYEPFISICIPTYNRDKYIKESIESALAQNYDKFEIVIVDDGSTDNTENIVRSIKSDKIRYVKKEHSNAPDTRNICIQEAEGEFILWLDSDDHLAIDLLTRFQELLADFPDIDVCYGDVLPFGNTGTFANKTIRYADYYKKNNELLAELVTGNKIPNPGTFIRKDLFNRVGVYDIQFKRAHDYEFWIRSAPVAKFKHIEGISVRWRWHESNMSASNKILDTSYESSILKKLVQQHPIEILFPLYDWNNQKFSSFLAHGEIAMMFLKWKNIFQYTLHLKKAIKSIYFKIKFPDDHSLQLKILSKCYIEIFNQTKNVYFQEMARIALNVSKII</sequence>
<reference evidence="2 3" key="1">
    <citation type="submission" date="2020-10" db="EMBL/GenBank/DDBJ databases">
        <title>Genomic Encyclopedia of Type Strains, Phase IV (KMG-IV): sequencing the most valuable type-strain genomes for metagenomic binning, comparative biology and taxonomic classification.</title>
        <authorList>
            <person name="Goeker M."/>
        </authorList>
    </citation>
    <scope>NUCLEOTIDE SEQUENCE [LARGE SCALE GENOMIC DNA]</scope>
    <source>
        <strain evidence="2 3">DSM 4194</strain>
    </source>
</reference>
<organism evidence="2 3">
    <name type="scientific">Desulfomicrobium macestii</name>
    <dbReference type="NCBI Taxonomy" id="90731"/>
    <lineage>
        <taxon>Bacteria</taxon>
        <taxon>Pseudomonadati</taxon>
        <taxon>Thermodesulfobacteriota</taxon>
        <taxon>Desulfovibrionia</taxon>
        <taxon>Desulfovibrionales</taxon>
        <taxon>Desulfomicrobiaceae</taxon>
        <taxon>Desulfomicrobium</taxon>
    </lineage>
</organism>
<dbReference type="Pfam" id="PF00535">
    <property type="entry name" value="Glycos_transf_2"/>
    <property type="match status" value="1"/>
</dbReference>
<dbReference type="PANTHER" id="PTHR43685:SF2">
    <property type="entry name" value="GLYCOSYLTRANSFERASE 2-LIKE DOMAIN-CONTAINING PROTEIN"/>
    <property type="match status" value="1"/>
</dbReference>
<dbReference type="InterPro" id="IPR001173">
    <property type="entry name" value="Glyco_trans_2-like"/>
</dbReference>
<dbReference type="PANTHER" id="PTHR43685">
    <property type="entry name" value="GLYCOSYLTRANSFERASE"/>
    <property type="match status" value="1"/>
</dbReference>
<dbReference type="Gene3D" id="3.90.550.10">
    <property type="entry name" value="Spore Coat Polysaccharide Biosynthesis Protein SpsA, Chain A"/>
    <property type="match status" value="1"/>
</dbReference>